<keyword evidence="3 7" id="KW-0378">Hydrolase</keyword>
<gene>
    <name evidence="9" type="ORF">COX03_02370</name>
</gene>
<dbReference type="InterPro" id="IPR001328">
    <property type="entry name" value="Pept_tRNA_hydro"/>
</dbReference>
<sequence>MKLIVGLGNPGEKYKENRHNIGYMVVDKIKDKGLRIKNAIVVKTNAFMNDSGTPVKEILSKNGVGTENLYVIHDDLDLPLGTWKLQFAKGPKDNGGINSIEQVLGTNDFWRIRVGVDNRKHEPHFTKVTRGEEYVLEDFTKDEKVILDKVINEVCKKLATF</sequence>
<comment type="catalytic activity">
    <reaction evidence="7">
        <text>an N-acyl-L-alpha-aminoacyl-tRNA + H2O = an N-acyl-L-amino acid + a tRNA + H(+)</text>
        <dbReference type="Rhea" id="RHEA:54448"/>
        <dbReference type="Rhea" id="RHEA-COMP:10123"/>
        <dbReference type="Rhea" id="RHEA-COMP:13883"/>
        <dbReference type="ChEBI" id="CHEBI:15377"/>
        <dbReference type="ChEBI" id="CHEBI:15378"/>
        <dbReference type="ChEBI" id="CHEBI:59874"/>
        <dbReference type="ChEBI" id="CHEBI:78442"/>
        <dbReference type="ChEBI" id="CHEBI:138191"/>
        <dbReference type="EC" id="3.1.1.29"/>
    </reaction>
</comment>
<evidence type="ECO:0000256" key="7">
    <source>
        <dbReference type="RuleBase" id="RU000673"/>
    </source>
</evidence>
<keyword evidence="2" id="KW-0820">tRNA-binding</keyword>
<evidence type="ECO:0000313" key="9">
    <source>
        <dbReference type="EMBL" id="PIP57565.1"/>
    </source>
</evidence>
<dbReference type="InterPro" id="IPR018171">
    <property type="entry name" value="Pept_tRNA_hydro_CS"/>
</dbReference>
<evidence type="ECO:0000313" key="10">
    <source>
        <dbReference type="Proteomes" id="UP000229847"/>
    </source>
</evidence>
<dbReference type="Pfam" id="PF01195">
    <property type="entry name" value="Pept_tRNA_hydro"/>
    <property type="match status" value="1"/>
</dbReference>
<dbReference type="EMBL" id="PCSW01000071">
    <property type="protein sequence ID" value="PIP57565.1"/>
    <property type="molecule type" value="Genomic_DNA"/>
</dbReference>
<evidence type="ECO:0000256" key="2">
    <source>
        <dbReference type="ARBA" id="ARBA00022555"/>
    </source>
</evidence>
<dbReference type="Gene3D" id="3.40.50.1470">
    <property type="entry name" value="Peptidyl-tRNA hydrolase"/>
    <property type="match status" value="1"/>
</dbReference>
<reference evidence="9 10" key="1">
    <citation type="submission" date="2017-09" db="EMBL/GenBank/DDBJ databases">
        <title>Depth-based differentiation of microbial function through sediment-hosted aquifers and enrichment of novel symbionts in the deep terrestrial subsurface.</title>
        <authorList>
            <person name="Probst A.J."/>
            <person name="Ladd B."/>
            <person name="Jarett J.K."/>
            <person name="Geller-Mcgrath D.E."/>
            <person name="Sieber C.M."/>
            <person name="Emerson J.B."/>
            <person name="Anantharaman K."/>
            <person name="Thomas B.C."/>
            <person name="Malmstrom R."/>
            <person name="Stieglmeier M."/>
            <person name="Klingl A."/>
            <person name="Woyke T."/>
            <person name="Ryan C.M."/>
            <person name="Banfield J.F."/>
        </authorList>
    </citation>
    <scope>NUCLEOTIDE SEQUENCE [LARGE SCALE GENOMIC DNA]</scope>
    <source>
        <strain evidence="9">CG22_combo_CG10-13_8_21_14_all_39_10</strain>
    </source>
</reference>
<dbReference type="CDD" id="cd00462">
    <property type="entry name" value="PTH"/>
    <property type="match status" value="1"/>
</dbReference>
<protein>
    <recommendedName>
        <fullName evidence="6 7">Peptidyl-tRNA hydrolase</fullName>
        <ecNumber evidence="1 7">3.1.1.29</ecNumber>
    </recommendedName>
</protein>
<dbReference type="InterPro" id="IPR036416">
    <property type="entry name" value="Pept_tRNA_hydro_sf"/>
</dbReference>
<evidence type="ECO:0000256" key="5">
    <source>
        <dbReference type="ARBA" id="ARBA00038063"/>
    </source>
</evidence>
<dbReference type="PANTHER" id="PTHR17224:SF1">
    <property type="entry name" value="PEPTIDYL-TRNA HYDROLASE"/>
    <property type="match status" value="1"/>
</dbReference>
<accession>A0A2H0BIR7</accession>
<evidence type="ECO:0000256" key="4">
    <source>
        <dbReference type="ARBA" id="ARBA00022884"/>
    </source>
</evidence>
<organism evidence="9 10">
    <name type="scientific">Candidatus Woesebacteria bacterium CG22_combo_CG10-13_8_21_14_all_39_10</name>
    <dbReference type="NCBI Taxonomy" id="1975059"/>
    <lineage>
        <taxon>Bacteria</taxon>
        <taxon>Candidatus Woeseibacteriota</taxon>
    </lineage>
</organism>
<keyword evidence="4" id="KW-0694">RNA-binding</keyword>
<comment type="caution">
    <text evidence="9">The sequence shown here is derived from an EMBL/GenBank/DDBJ whole genome shotgun (WGS) entry which is preliminary data.</text>
</comment>
<dbReference type="GO" id="GO:0000049">
    <property type="term" value="F:tRNA binding"/>
    <property type="evidence" value="ECO:0007669"/>
    <property type="project" value="UniProtKB-KW"/>
</dbReference>
<dbReference type="NCBIfam" id="TIGR00447">
    <property type="entry name" value="pth"/>
    <property type="match status" value="1"/>
</dbReference>
<dbReference type="AlphaFoldDB" id="A0A2H0BIR7"/>
<dbReference type="SUPFAM" id="SSF53178">
    <property type="entry name" value="Peptidyl-tRNA hydrolase-like"/>
    <property type="match status" value="1"/>
</dbReference>
<evidence type="ECO:0000256" key="8">
    <source>
        <dbReference type="RuleBase" id="RU004320"/>
    </source>
</evidence>
<dbReference type="PROSITE" id="PS01195">
    <property type="entry name" value="PEPT_TRNA_HYDROL_1"/>
    <property type="match status" value="1"/>
</dbReference>
<name>A0A2H0BIR7_9BACT</name>
<evidence type="ECO:0000256" key="1">
    <source>
        <dbReference type="ARBA" id="ARBA00013260"/>
    </source>
</evidence>
<dbReference type="EC" id="3.1.1.29" evidence="1 7"/>
<dbReference type="PANTHER" id="PTHR17224">
    <property type="entry name" value="PEPTIDYL-TRNA HYDROLASE"/>
    <property type="match status" value="1"/>
</dbReference>
<dbReference type="GO" id="GO:0004045">
    <property type="term" value="F:peptidyl-tRNA hydrolase activity"/>
    <property type="evidence" value="ECO:0007669"/>
    <property type="project" value="UniProtKB-EC"/>
</dbReference>
<evidence type="ECO:0000256" key="3">
    <source>
        <dbReference type="ARBA" id="ARBA00022801"/>
    </source>
</evidence>
<proteinExistence type="inferred from homology"/>
<evidence type="ECO:0000256" key="6">
    <source>
        <dbReference type="ARBA" id="ARBA00050038"/>
    </source>
</evidence>
<comment type="similarity">
    <text evidence="5 8">Belongs to the PTH family.</text>
</comment>
<dbReference type="Proteomes" id="UP000229847">
    <property type="component" value="Unassembled WGS sequence"/>
</dbReference>